<dbReference type="PRINTS" id="PR02028">
    <property type="entry name" value="CMYCBINDINGP"/>
</dbReference>
<evidence type="ECO:0008006" key="6">
    <source>
        <dbReference type="Google" id="ProtNLM"/>
    </source>
</evidence>
<evidence type="ECO:0000313" key="5">
    <source>
        <dbReference type="Proteomes" id="UP001152759"/>
    </source>
</evidence>
<dbReference type="PANTHER" id="PTHR13168">
    <property type="entry name" value="ASSOCIATE OF C-MYC AMY-1"/>
    <property type="match status" value="1"/>
</dbReference>
<dbReference type="KEGG" id="btab:109030160"/>
<name>A0A9P0F1V4_BEMTA</name>
<dbReference type="Proteomes" id="UP001152759">
    <property type="component" value="Chromosome 2"/>
</dbReference>
<dbReference type="PANTHER" id="PTHR13168:SF0">
    <property type="entry name" value="C-MYC-BINDING PROTEIN"/>
    <property type="match status" value="1"/>
</dbReference>
<protein>
    <recommendedName>
        <fullName evidence="6">c-Myc-binding protein</fullName>
    </recommendedName>
</protein>
<comment type="similarity">
    <text evidence="2">Belongs to the AMY1 family.</text>
</comment>
<gene>
    <name evidence="4" type="ORF">BEMITA_LOCUS4619</name>
</gene>
<sequence length="111" mass="13037">MTSSFRPVDSKREEFRKYVERNGIMGALTRALTMLYEEQDKPECGLEYIRNILNEVPHADELQPLRNEVDHLKHKLILIESQRDRLLDRLLKYEPDAASIIHNSSKSKSEK</sequence>
<organism evidence="4 5">
    <name type="scientific">Bemisia tabaci</name>
    <name type="common">Sweetpotato whitefly</name>
    <name type="synonym">Aleurodes tabaci</name>
    <dbReference type="NCBI Taxonomy" id="7038"/>
    <lineage>
        <taxon>Eukaryota</taxon>
        <taxon>Metazoa</taxon>
        <taxon>Ecdysozoa</taxon>
        <taxon>Arthropoda</taxon>
        <taxon>Hexapoda</taxon>
        <taxon>Insecta</taxon>
        <taxon>Pterygota</taxon>
        <taxon>Neoptera</taxon>
        <taxon>Paraneoptera</taxon>
        <taxon>Hemiptera</taxon>
        <taxon>Sternorrhyncha</taxon>
        <taxon>Aleyrodoidea</taxon>
        <taxon>Aleyrodidae</taxon>
        <taxon>Aleyrodinae</taxon>
        <taxon>Bemisia</taxon>
    </lineage>
</organism>
<dbReference type="GO" id="GO:0005634">
    <property type="term" value="C:nucleus"/>
    <property type="evidence" value="ECO:0007669"/>
    <property type="project" value="UniProtKB-SubCell"/>
</dbReference>
<reference evidence="4" key="1">
    <citation type="submission" date="2021-12" db="EMBL/GenBank/DDBJ databases">
        <authorList>
            <person name="King R."/>
        </authorList>
    </citation>
    <scope>NUCLEOTIDE SEQUENCE</scope>
</reference>
<proteinExistence type="inferred from homology"/>
<accession>A0A9P0F1V4</accession>
<dbReference type="GO" id="GO:0003713">
    <property type="term" value="F:transcription coactivator activity"/>
    <property type="evidence" value="ECO:0007669"/>
    <property type="project" value="InterPro"/>
</dbReference>
<dbReference type="AlphaFoldDB" id="A0A9P0F1V4"/>
<dbReference type="InterPro" id="IPR026060">
    <property type="entry name" value="AMY1"/>
</dbReference>
<keyword evidence="3" id="KW-0539">Nucleus</keyword>
<comment type="subcellular location">
    <subcellularLocation>
        <location evidence="1">Nucleus</location>
    </subcellularLocation>
</comment>
<dbReference type="OrthoDB" id="524165at2759"/>
<evidence type="ECO:0000313" key="4">
    <source>
        <dbReference type="EMBL" id="CAH0385390.1"/>
    </source>
</evidence>
<evidence type="ECO:0000256" key="3">
    <source>
        <dbReference type="ARBA" id="ARBA00023242"/>
    </source>
</evidence>
<evidence type="ECO:0000256" key="2">
    <source>
        <dbReference type="ARBA" id="ARBA00009389"/>
    </source>
</evidence>
<keyword evidence="5" id="KW-1185">Reference proteome</keyword>
<dbReference type="EMBL" id="OU963863">
    <property type="protein sequence ID" value="CAH0385390.1"/>
    <property type="molecule type" value="Genomic_DNA"/>
</dbReference>
<evidence type="ECO:0000256" key="1">
    <source>
        <dbReference type="ARBA" id="ARBA00004123"/>
    </source>
</evidence>